<feature type="region of interest" description="Disordered" evidence="1">
    <location>
        <begin position="231"/>
        <end position="362"/>
    </location>
</feature>
<dbReference type="Proteomes" id="UP000017836">
    <property type="component" value="Unassembled WGS sequence"/>
</dbReference>
<accession>W1Q102</accession>
<feature type="region of interest" description="Disordered" evidence="1">
    <location>
        <begin position="1"/>
        <end position="20"/>
    </location>
</feature>
<evidence type="ECO:0000256" key="1">
    <source>
        <dbReference type="SAM" id="MobiDB-lite"/>
    </source>
</evidence>
<dbReference type="AlphaFoldDB" id="W1Q102"/>
<name>W1Q102_AMBTC</name>
<dbReference type="EMBL" id="KI392560">
    <property type="protein sequence ID" value="ERN13970.1"/>
    <property type="molecule type" value="Genomic_DNA"/>
</dbReference>
<dbReference type="OMA" id="MEHICSE"/>
<feature type="compositionally biased region" description="Polar residues" evidence="1">
    <location>
        <begin position="1"/>
        <end position="13"/>
    </location>
</feature>
<dbReference type="HOGENOM" id="CLU_396578_0_0_1"/>
<evidence type="ECO:0000313" key="2">
    <source>
        <dbReference type="EMBL" id="ERN13970.1"/>
    </source>
</evidence>
<feature type="compositionally biased region" description="Basic and acidic residues" evidence="1">
    <location>
        <begin position="162"/>
        <end position="189"/>
    </location>
</feature>
<organism evidence="2 3">
    <name type="scientific">Amborella trichopoda</name>
    <dbReference type="NCBI Taxonomy" id="13333"/>
    <lineage>
        <taxon>Eukaryota</taxon>
        <taxon>Viridiplantae</taxon>
        <taxon>Streptophyta</taxon>
        <taxon>Embryophyta</taxon>
        <taxon>Tracheophyta</taxon>
        <taxon>Spermatophyta</taxon>
        <taxon>Magnoliopsida</taxon>
        <taxon>Amborellales</taxon>
        <taxon>Amborellaceae</taxon>
        <taxon>Amborella</taxon>
    </lineage>
</organism>
<feature type="compositionally biased region" description="Polar residues" evidence="1">
    <location>
        <begin position="271"/>
        <end position="313"/>
    </location>
</feature>
<proteinExistence type="predicted"/>
<dbReference type="InterPro" id="IPR038777">
    <property type="entry name" value="At4g18490-like"/>
</dbReference>
<feature type="compositionally biased region" description="Basic and acidic residues" evidence="1">
    <location>
        <begin position="101"/>
        <end position="112"/>
    </location>
</feature>
<dbReference type="eggNOG" id="ENOG502RX9Q">
    <property type="taxonomic scope" value="Eukaryota"/>
</dbReference>
<feature type="region of interest" description="Disordered" evidence="1">
    <location>
        <begin position="162"/>
        <end position="193"/>
    </location>
</feature>
<dbReference type="PANTHER" id="PTHR36380:SF1">
    <property type="entry name" value="OS01G0755100 PROTEIN"/>
    <property type="match status" value="1"/>
</dbReference>
<reference evidence="3" key="1">
    <citation type="journal article" date="2013" name="Science">
        <title>The Amborella genome and the evolution of flowering plants.</title>
        <authorList>
            <consortium name="Amborella Genome Project"/>
        </authorList>
    </citation>
    <scope>NUCLEOTIDE SEQUENCE [LARGE SCALE GENOMIC DNA]</scope>
</reference>
<evidence type="ECO:0000313" key="3">
    <source>
        <dbReference type="Proteomes" id="UP000017836"/>
    </source>
</evidence>
<feature type="compositionally biased region" description="Basic and acidic residues" evidence="1">
    <location>
        <begin position="449"/>
        <end position="465"/>
    </location>
</feature>
<feature type="region of interest" description="Disordered" evidence="1">
    <location>
        <begin position="84"/>
        <end position="112"/>
    </location>
</feature>
<feature type="compositionally biased region" description="Basic and acidic residues" evidence="1">
    <location>
        <begin position="234"/>
        <end position="260"/>
    </location>
</feature>
<feature type="region of interest" description="Disordered" evidence="1">
    <location>
        <begin position="445"/>
        <end position="475"/>
    </location>
</feature>
<feature type="compositionally biased region" description="Basic and acidic residues" evidence="1">
    <location>
        <begin position="330"/>
        <end position="342"/>
    </location>
</feature>
<protein>
    <submittedName>
        <fullName evidence="2">Uncharacterized protein</fullName>
    </submittedName>
</protein>
<dbReference type="Gramene" id="ERN13970">
    <property type="protein sequence ID" value="ERN13970"/>
    <property type="gene ID" value="AMTR_s00021p00153100"/>
</dbReference>
<sequence>MSESWKGSSSTAGSKKESKILDDELGEELLMSWTLGGKGTDPLDFDCETVPIRKKHTFSSDKLDEDFAFDGCFEKLASFKVDMSDLDFSSPPRNPQKNSKTGKEAEVQEDRTRERFKFSFDFNELGNFDLNQSMMKGESKSRAISDIKGFDDFDKCDKNQEDLNRAKRNDSPSENIHIDDMPKGEKEVASKLTSPSVIDEEIKTAQKISSYTSVLTADRNSLDDVLALPTRKAPKQDHEAANKAIKSEISAEKSAMKSKDPILQIEPPPSKTVNCAVNSEVSDSTCLVPSGTLEQRPSSQSKISNPDIVNNSKAAAPKCTSKPENGDGSSSDKSDHVAKENVNDSAPVQSGEHAVVTSARQETMPNKLEALGGNISSIAKITLVPMQKTSKNELNLMMDKRNEAIGTNLLNKLKYSNSLVHFSATSKQNHGLYKQHMEHICSESNVENASKKAEKDGKQQEHQAKDNPVSCGPATLKDNSANISFLLSEKIATGKSKEGPSKHLGSNVSPRIELKMASIGKSMSSPHNIERICDISSLKRSRDLSSPRVQNAMALLRSSNENVNKSLTLSRKNGRSMNEANTPLSPSLKRKSIERPSADAVVVNPLKRLTTSPFPKHSRKARVASPIIEEKQVSVVETAEDAPHDGIHHPSPIGVALLKSTTADLDVHLLLGNDENIEKAEAYSKELEDVCELVV</sequence>
<dbReference type="PANTHER" id="PTHR36380">
    <property type="entry name" value="BNAA03G58330D PROTEIN"/>
    <property type="match status" value="1"/>
</dbReference>
<gene>
    <name evidence="2" type="ORF">AMTR_s00021p00153100</name>
</gene>
<keyword evidence="3" id="KW-1185">Reference proteome</keyword>